<keyword evidence="2 7" id="KW-0238">DNA-binding</keyword>
<dbReference type="PANTHER" id="PTHR45654">
    <property type="entry name" value="HOMEOBOX-LEUCINE ZIPPER PROTEIN MERISTEM L1"/>
    <property type="match status" value="1"/>
</dbReference>
<dbReference type="OrthoDB" id="1569773at2759"/>
<evidence type="ECO:0000256" key="3">
    <source>
        <dbReference type="ARBA" id="ARBA00023155"/>
    </source>
</evidence>
<evidence type="ECO:0000256" key="1">
    <source>
        <dbReference type="ARBA" id="ARBA00023015"/>
    </source>
</evidence>
<reference evidence="7 9" key="1">
    <citation type="journal article" date="2011" name="Nature">
        <title>The Medicago genome provides insight into the evolution of rhizobial symbioses.</title>
        <authorList>
            <person name="Young N.D."/>
            <person name="Debelle F."/>
            <person name="Oldroyd G.E."/>
            <person name="Geurts R."/>
            <person name="Cannon S.B."/>
            <person name="Udvardi M.K."/>
            <person name="Benedito V.A."/>
            <person name="Mayer K.F."/>
            <person name="Gouzy J."/>
            <person name="Schoof H."/>
            <person name="Van de Peer Y."/>
            <person name="Proost S."/>
            <person name="Cook D.R."/>
            <person name="Meyers B.C."/>
            <person name="Spannagl M."/>
            <person name="Cheung F."/>
            <person name="De Mita S."/>
            <person name="Krishnakumar V."/>
            <person name="Gundlach H."/>
            <person name="Zhou S."/>
            <person name="Mudge J."/>
            <person name="Bharti A.K."/>
            <person name="Murray J.D."/>
            <person name="Naoumkina M.A."/>
            <person name="Rosen B."/>
            <person name="Silverstein K.A."/>
            <person name="Tang H."/>
            <person name="Rombauts S."/>
            <person name="Zhao P.X."/>
            <person name="Zhou P."/>
            <person name="Barbe V."/>
            <person name="Bardou P."/>
            <person name="Bechner M."/>
            <person name="Bellec A."/>
            <person name="Berger A."/>
            <person name="Berges H."/>
            <person name="Bidwell S."/>
            <person name="Bisseling T."/>
            <person name="Choisne N."/>
            <person name="Couloux A."/>
            <person name="Denny R."/>
            <person name="Deshpande S."/>
            <person name="Dai X."/>
            <person name="Doyle J.J."/>
            <person name="Dudez A.M."/>
            <person name="Farmer A.D."/>
            <person name="Fouteau S."/>
            <person name="Franken C."/>
            <person name="Gibelin C."/>
            <person name="Gish J."/>
            <person name="Goldstein S."/>
            <person name="Gonzalez A.J."/>
            <person name="Green P.J."/>
            <person name="Hallab A."/>
            <person name="Hartog M."/>
            <person name="Hua A."/>
            <person name="Humphray S.J."/>
            <person name="Jeong D.H."/>
            <person name="Jing Y."/>
            <person name="Jocker A."/>
            <person name="Kenton S.M."/>
            <person name="Kim D.J."/>
            <person name="Klee K."/>
            <person name="Lai H."/>
            <person name="Lang C."/>
            <person name="Lin S."/>
            <person name="Macmil S.L."/>
            <person name="Magdelenat G."/>
            <person name="Matthews L."/>
            <person name="McCorrison J."/>
            <person name="Monaghan E.L."/>
            <person name="Mun J.H."/>
            <person name="Najar F.Z."/>
            <person name="Nicholson C."/>
            <person name="Noirot C."/>
            <person name="O'Bleness M."/>
            <person name="Paule C.R."/>
            <person name="Poulain J."/>
            <person name="Prion F."/>
            <person name="Qin B."/>
            <person name="Qu C."/>
            <person name="Retzel E.F."/>
            <person name="Riddle C."/>
            <person name="Sallet E."/>
            <person name="Samain S."/>
            <person name="Samson N."/>
            <person name="Sanders I."/>
            <person name="Saurat O."/>
            <person name="Scarpelli C."/>
            <person name="Schiex T."/>
            <person name="Segurens B."/>
            <person name="Severin A.J."/>
            <person name="Sherrier D.J."/>
            <person name="Shi R."/>
            <person name="Sims S."/>
            <person name="Singer S.R."/>
            <person name="Sinharoy S."/>
            <person name="Sterck L."/>
            <person name="Viollet A."/>
            <person name="Wang B.B."/>
            <person name="Wang K."/>
            <person name="Wang M."/>
            <person name="Wang X."/>
            <person name="Warfsmann J."/>
            <person name="Weissenbach J."/>
            <person name="White D.D."/>
            <person name="White J.D."/>
            <person name="Wiley G.B."/>
            <person name="Wincker P."/>
            <person name="Xing Y."/>
            <person name="Yang L."/>
            <person name="Yao Z."/>
            <person name="Ying F."/>
            <person name="Zhai J."/>
            <person name="Zhou L."/>
            <person name="Zuber A."/>
            <person name="Denarie J."/>
            <person name="Dixon R.A."/>
            <person name="May G.D."/>
            <person name="Schwartz D.C."/>
            <person name="Rogers J."/>
            <person name="Quetier F."/>
            <person name="Town C.D."/>
            <person name="Roe B.A."/>
        </authorList>
    </citation>
    <scope>NUCLEOTIDE SEQUENCE [LARGE SCALE GENOMIC DNA]</scope>
    <source>
        <strain evidence="7">A17</strain>
        <strain evidence="8 9">cv. Jemalong A17</strain>
    </source>
</reference>
<dbReference type="OMA" id="TWIIADI"/>
<evidence type="ECO:0000313" key="8">
    <source>
        <dbReference type="EnsemblPlants" id="AES66914"/>
    </source>
</evidence>
<evidence type="ECO:0000313" key="7">
    <source>
        <dbReference type="EMBL" id="AES66914.1"/>
    </source>
</evidence>
<evidence type="ECO:0000259" key="6">
    <source>
        <dbReference type="PROSITE" id="PS50848"/>
    </source>
</evidence>
<dbReference type="STRING" id="3880.G7IJP4"/>
<dbReference type="HOGENOM" id="CLU_015002_3_2_1"/>
<dbReference type="AlphaFoldDB" id="G7IJP4"/>
<dbReference type="SMART" id="SM00234">
    <property type="entry name" value="START"/>
    <property type="match status" value="1"/>
</dbReference>
<name>G7IJP4_MEDTR</name>
<dbReference type="InterPro" id="IPR057993">
    <property type="entry name" value="HD-Zip_IV_C"/>
</dbReference>
<dbReference type="Proteomes" id="UP000002051">
    <property type="component" value="Chromosome 2"/>
</dbReference>
<dbReference type="InterPro" id="IPR042160">
    <property type="entry name" value="HD-Zip_IV"/>
</dbReference>
<dbReference type="Pfam" id="PF25797">
    <property type="entry name" value="PDF2_C"/>
    <property type="match status" value="1"/>
</dbReference>
<dbReference type="KEGG" id="mtr:11409491"/>
<dbReference type="InterPro" id="IPR023393">
    <property type="entry name" value="START-like_dom_sf"/>
</dbReference>
<proteinExistence type="predicted"/>
<dbReference type="Pfam" id="PF01852">
    <property type="entry name" value="START"/>
    <property type="match status" value="1"/>
</dbReference>
<accession>G7IJP4</accession>
<evidence type="ECO:0000256" key="5">
    <source>
        <dbReference type="ARBA" id="ARBA00023242"/>
    </source>
</evidence>
<evidence type="ECO:0000256" key="4">
    <source>
        <dbReference type="ARBA" id="ARBA00023163"/>
    </source>
</evidence>
<keyword evidence="5" id="KW-0539">Nucleus</keyword>
<dbReference type="Gene3D" id="3.30.530.20">
    <property type="match status" value="1"/>
</dbReference>
<protein>
    <submittedName>
        <fullName evidence="7">Homeobox leucine zipper protein ROC2</fullName>
    </submittedName>
</protein>
<dbReference type="eggNOG" id="ENOG502QVR9">
    <property type="taxonomic scope" value="Eukaryota"/>
</dbReference>
<dbReference type="GO" id="GO:0003677">
    <property type="term" value="F:DNA binding"/>
    <property type="evidence" value="ECO:0007669"/>
    <property type="project" value="UniProtKB-KW"/>
</dbReference>
<keyword evidence="4" id="KW-0804">Transcription</keyword>
<evidence type="ECO:0000313" key="9">
    <source>
        <dbReference type="Proteomes" id="UP000002051"/>
    </source>
</evidence>
<dbReference type="PaxDb" id="3880-AES66914"/>
<reference evidence="8" key="3">
    <citation type="submission" date="2015-04" db="UniProtKB">
        <authorList>
            <consortium name="EnsemblPlants"/>
        </authorList>
    </citation>
    <scope>IDENTIFICATION</scope>
    <source>
        <strain evidence="8">cv. Jemalong A17</strain>
    </source>
</reference>
<sequence>MQRASDLPAVSIFIANKIIDRARSAMNELCKIGIAENNVWHQHREHRYEILDDFEYLKQFGCVDATLLEIVKLVEVGELQTLPSFDLCRNQNSMYTMEVFEQGLQIEASRDKALIKISPTKLVELLMDVNQWSTAFYNIVSGARILGSIEGSYDEKMHVMSAEFHLPSPVIPTRKCVFARYSKQFTHNIWAVVDVSLEDILQSPSNNFHKRPSGCLIEGMPDGNSKVIWLEHVEADYSKLSDLFRPLVTSALAFGATRWLTSIVRYIEWSETLKAPKLIADAGVLIPQIGRTSFLKLADRMMRRFCANLGSTTKNPWIRLAPLPAGSADIRVMIANDMAGSTNEPIGTSLFFCTTLWLNVSPNRLFNFLRHEKSRSKWDKHSQNLSIREFACILTGKHPENRVSLLRARDKNEIFYLQESYKDTTASYVIYCPLDEQKLTHLATGSNPDDVVAFPSGFAIIPGGLPRDGDKGKGNANSTANDESLLTISFHIIGKANNAASIPPESVQTIYNMVTETMAAIKDAVSYHSRLNNWDQDEVANSLAA</sequence>
<dbReference type="GO" id="GO:0008289">
    <property type="term" value="F:lipid binding"/>
    <property type="evidence" value="ECO:0007669"/>
    <property type="project" value="InterPro"/>
</dbReference>
<keyword evidence="3 7" id="KW-0371">Homeobox</keyword>
<keyword evidence="1" id="KW-0805">Transcription regulation</keyword>
<dbReference type="SUPFAM" id="SSF55961">
    <property type="entry name" value="Bet v1-like"/>
    <property type="match status" value="2"/>
</dbReference>
<dbReference type="PROSITE" id="PS50848">
    <property type="entry name" value="START"/>
    <property type="match status" value="1"/>
</dbReference>
<feature type="domain" description="START" evidence="6">
    <location>
        <begin position="18"/>
        <end position="272"/>
    </location>
</feature>
<reference evidence="7 9" key="2">
    <citation type="journal article" date="2014" name="BMC Genomics">
        <title>An improved genome release (version Mt4.0) for the model legume Medicago truncatula.</title>
        <authorList>
            <person name="Tang H."/>
            <person name="Krishnakumar V."/>
            <person name="Bidwell S."/>
            <person name="Rosen B."/>
            <person name="Chan A."/>
            <person name="Zhou S."/>
            <person name="Gentzbittel L."/>
            <person name="Childs K.L."/>
            <person name="Yandell M."/>
            <person name="Gundlach H."/>
            <person name="Mayer K.F."/>
            <person name="Schwartz D.C."/>
            <person name="Town C.D."/>
        </authorList>
    </citation>
    <scope>GENOME REANNOTATION</scope>
    <source>
        <strain evidence="8 9">cv. Jemalong A17</strain>
    </source>
</reference>
<evidence type="ECO:0000256" key="2">
    <source>
        <dbReference type="ARBA" id="ARBA00023125"/>
    </source>
</evidence>
<gene>
    <name evidence="8" type="primary">11409491</name>
    <name evidence="7" type="ordered locus">MTR_2g083330</name>
</gene>
<dbReference type="PANTHER" id="PTHR45654:SF48">
    <property type="entry name" value="START DOMAIN-CONTAINING PROTEIN"/>
    <property type="match status" value="1"/>
</dbReference>
<dbReference type="InterPro" id="IPR002913">
    <property type="entry name" value="START_lipid-bd_dom"/>
</dbReference>
<organism evidence="7 9">
    <name type="scientific">Medicago truncatula</name>
    <name type="common">Barrel medic</name>
    <name type="synonym">Medicago tribuloides</name>
    <dbReference type="NCBI Taxonomy" id="3880"/>
    <lineage>
        <taxon>Eukaryota</taxon>
        <taxon>Viridiplantae</taxon>
        <taxon>Streptophyta</taxon>
        <taxon>Embryophyta</taxon>
        <taxon>Tracheophyta</taxon>
        <taxon>Spermatophyta</taxon>
        <taxon>Magnoliopsida</taxon>
        <taxon>eudicotyledons</taxon>
        <taxon>Gunneridae</taxon>
        <taxon>Pentapetalae</taxon>
        <taxon>rosids</taxon>
        <taxon>fabids</taxon>
        <taxon>Fabales</taxon>
        <taxon>Fabaceae</taxon>
        <taxon>Papilionoideae</taxon>
        <taxon>50 kb inversion clade</taxon>
        <taxon>NPAAA clade</taxon>
        <taxon>Hologalegina</taxon>
        <taxon>IRL clade</taxon>
        <taxon>Trifolieae</taxon>
        <taxon>Medicago</taxon>
    </lineage>
</organism>
<dbReference type="EnsemblPlants" id="AES66914">
    <property type="protein sequence ID" value="AES66914"/>
    <property type="gene ID" value="MTR_2g083330"/>
</dbReference>
<keyword evidence="9" id="KW-1185">Reference proteome</keyword>
<dbReference type="EMBL" id="CM001218">
    <property type="protein sequence ID" value="AES66914.1"/>
    <property type="molecule type" value="Genomic_DNA"/>
</dbReference>